<feature type="chain" id="PRO_5018655387" evidence="2">
    <location>
        <begin position="22"/>
        <end position="281"/>
    </location>
</feature>
<feature type="domain" description="Solute-binding protein family 3/N-terminal" evidence="3">
    <location>
        <begin position="43"/>
        <end position="276"/>
    </location>
</feature>
<dbReference type="SMART" id="SM00062">
    <property type="entry name" value="PBPb"/>
    <property type="match status" value="1"/>
</dbReference>
<evidence type="ECO:0000313" key="4">
    <source>
        <dbReference type="EMBL" id="VDS05949.1"/>
    </source>
</evidence>
<dbReference type="AlphaFoldDB" id="A0A3S4CFC3"/>
<accession>A0A3S4CFC3</accession>
<gene>
    <name evidence="4" type="ORF">DEVEQU_03096</name>
</gene>
<dbReference type="Gene3D" id="3.40.190.10">
    <property type="entry name" value="Periplasmic binding protein-like II"/>
    <property type="match status" value="2"/>
</dbReference>
<evidence type="ECO:0000256" key="1">
    <source>
        <dbReference type="ARBA" id="ARBA00022729"/>
    </source>
</evidence>
<proteinExistence type="predicted"/>
<organism evidence="4 5">
    <name type="scientific">Devosia equisanguinis</name>
    <dbReference type="NCBI Taxonomy" id="2490941"/>
    <lineage>
        <taxon>Bacteria</taxon>
        <taxon>Pseudomonadati</taxon>
        <taxon>Pseudomonadota</taxon>
        <taxon>Alphaproteobacteria</taxon>
        <taxon>Hyphomicrobiales</taxon>
        <taxon>Devosiaceae</taxon>
        <taxon>Devosia</taxon>
    </lineage>
</organism>
<evidence type="ECO:0000256" key="2">
    <source>
        <dbReference type="SAM" id="SignalP"/>
    </source>
</evidence>
<dbReference type="InterPro" id="IPR001638">
    <property type="entry name" value="Solute-binding_3/MltF_N"/>
</dbReference>
<keyword evidence="1 2" id="KW-0732">Signal</keyword>
<dbReference type="SUPFAM" id="SSF53850">
    <property type="entry name" value="Periplasmic binding protein-like II"/>
    <property type="match status" value="1"/>
</dbReference>
<protein>
    <submittedName>
        <fullName evidence="4">Bacterial extracellular solute-binding proteins, family 3</fullName>
    </submittedName>
</protein>
<dbReference type="Proteomes" id="UP000268844">
    <property type="component" value="Unassembled WGS sequence"/>
</dbReference>
<evidence type="ECO:0000259" key="3">
    <source>
        <dbReference type="SMART" id="SM00062"/>
    </source>
</evidence>
<dbReference type="EMBL" id="UZWD01000038">
    <property type="protein sequence ID" value="VDS05949.1"/>
    <property type="molecule type" value="Genomic_DNA"/>
</dbReference>
<dbReference type="PANTHER" id="PTHR35936">
    <property type="entry name" value="MEMBRANE-BOUND LYTIC MUREIN TRANSGLYCOSYLASE F"/>
    <property type="match status" value="1"/>
</dbReference>
<dbReference type="PANTHER" id="PTHR35936:SF17">
    <property type="entry name" value="ARGININE-BINDING EXTRACELLULAR PROTEIN ARTP"/>
    <property type="match status" value="1"/>
</dbReference>
<sequence>MNRVFAILGLVLAVSTAPVHAQPALDVVPRDLYTDTLRQDGNSISFCYNPDGMMAGFEQELAQAIGSVLLVEPKLVAMTNPRIPTNPLDYRLPWLEDALFILLAEKCDVIMGYVLATSVPDWILLTRPYLSTGNLLVTKQEGIATIDDLPLDQRIGTRSLSVSDNRLQSFLNTRPKDQRWKRATLYHNQRILEQLESGEIGAAVIWEPALYFATDGDPEAAGYHILPLPFVDRRTDIGMATRSNNTYLNSILGDAIGELINDGTLADLVDQFHLGPTSVPQ</sequence>
<dbReference type="OrthoDB" id="7943778at2"/>
<name>A0A3S4CFC3_9HYPH</name>
<keyword evidence="5" id="KW-1185">Reference proteome</keyword>
<reference evidence="4 5" key="1">
    <citation type="submission" date="2018-12" db="EMBL/GenBank/DDBJ databases">
        <authorList>
            <person name="Criscuolo A."/>
        </authorList>
    </citation>
    <scope>NUCLEOTIDE SEQUENCE [LARGE SCALE GENOMIC DNA]</scope>
    <source>
        <strain evidence="4">ACIP1116281</strain>
    </source>
</reference>
<dbReference type="RefSeq" id="WP_126151473.1">
    <property type="nucleotide sequence ID" value="NZ_JBHTMH010000001.1"/>
</dbReference>
<evidence type="ECO:0000313" key="5">
    <source>
        <dbReference type="Proteomes" id="UP000268844"/>
    </source>
</evidence>
<feature type="signal peptide" evidence="2">
    <location>
        <begin position="1"/>
        <end position="21"/>
    </location>
</feature>